<gene>
    <name evidence="8" type="ORF">TBIB3V08_LOCUS5783</name>
</gene>
<dbReference type="InterPro" id="IPR003653">
    <property type="entry name" value="Peptidase_C48_C"/>
</dbReference>
<evidence type="ECO:0000259" key="7">
    <source>
        <dbReference type="PROSITE" id="PS50600"/>
    </source>
</evidence>
<dbReference type="InterPro" id="IPR038765">
    <property type="entry name" value="Papain-like_cys_pep_sf"/>
</dbReference>
<dbReference type="GO" id="GO:0016926">
    <property type="term" value="P:protein desumoylation"/>
    <property type="evidence" value="ECO:0007669"/>
    <property type="project" value="TreeGrafter"/>
</dbReference>
<evidence type="ECO:0000256" key="4">
    <source>
        <dbReference type="ARBA" id="ARBA00022786"/>
    </source>
</evidence>
<keyword evidence="5" id="KW-0378">Hydrolase</keyword>
<dbReference type="Gene3D" id="3.30.310.130">
    <property type="entry name" value="Ubiquitin-related"/>
    <property type="match status" value="1"/>
</dbReference>
<organism evidence="8">
    <name type="scientific">Timema bartmani</name>
    <dbReference type="NCBI Taxonomy" id="61472"/>
    <lineage>
        <taxon>Eukaryota</taxon>
        <taxon>Metazoa</taxon>
        <taxon>Ecdysozoa</taxon>
        <taxon>Arthropoda</taxon>
        <taxon>Hexapoda</taxon>
        <taxon>Insecta</taxon>
        <taxon>Pterygota</taxon>
        <taxon>Neoptera</taxon>
        <taxon>Polyneoptera</taxon>
        <taxon>Phasmatodea</taxon>
        <taxon>Timematodea</taxon>
        <taxon>Timematoidea</taxon>
        <taxon>Timematidae</taxon>
        <taxon>Timema</taxon>
    </lineage>
</organism>
<dbReference type="GO" id="GO:0005634">
    <property type="term" value="C:nucleus"/>
    <property type="evidence" value="ECO:0007669"/>
    <property type="project" value="TreeGrafter"/>
</dbReference>
<accession>A0A7R9I0Y1</accession>
<feature type="domain" description="Ubiquitin-like protease family profile" evidence="7">
    <location>
        <begin position="286"/>
        <end position="474"/>
    </location>
</feature>
<dbReference type="EMBL" id="OD566112">
    <property type="protein sequence ID" value="CAD7443375.1"/>
    <property type="molecule type" value="Genomic_DNA"/>
</dbReference>
<name>A0A7R9I0Y1_9NEOP</name>
<dbReference type="SUPFAM" id="SSF54001">
    <property type="entry name" value="Cysteine proteinases"/>
    <property type="match status" value="1"/>
</dbReference>
<protein>
    <recommendedName>
        <fullName evidence="7">Ubiquitin-like protease family profile domain-containing protein</fullName>
    </recommendedName>
</protein>
<dbReference type="Pfam" id="PF02902">
    <property type="entry name" value="Peptidase_C48"/>
    <property type="match status" value="1"/>
</dbReference>
<dbReference type="GO" id="GO:0006508">
    <property type="term" value="P:proteolysis"/>
    <property type="evidence" value="ECO:0007669"/>
    <property type="project" value="UniProtKB-KW"/>
</dbReference>
<dbReference type="AlphaFoldDB" id="A0A7R9I0Y1"/>
<sequence>MRLQLQTLARKQLVDLEIDKSEIVDIKGYLGRSVPIIFFRTKCSSGEKIRRCLNMTEAGPYFDPDSQDQSHKRIVLLPKQLDEASKKTFKKIFTRSFLHITKREANQLLLLSSPKEVLPVSKADKPQEQPKLIISNRQPVLFSQHLISLRQVSSATETTRSENAAPYRLLPLTPTNTTNVPFPPPPSPNFGTCFCCQLNEFILRILRKRTATFTENGEDRRRDGAGTLPVTHRTISFEYGSGGGSGNYRAGSPSVIFSQTWLPSRAGCRNTALLSQWNFVLERGGQCLRCQSLSPTLQRNFDLSTPTSKRGYLIETLSPELREKIHIMGTYFYNKLTQRRAAHVFPEETDALLTPAERRHCRVKGWTKKVDLFTKDFIFIPINEISQEKNRKFSASLCRPRSPTRGDAIMIWGCITSKRPGECKVMYYVMDIDKYSEHIQEIVNPLEQMIPKEISTSRNASRQRSKATRTWFDS</sequence>
<evidence type="ECO:0000256" key="5">
    <source>
        <dbReference type="ARBA" id="ARBA00022801"/>
    </source>
</evidence>
<dbReference type="PANTHER" id="PTHR46896">
    <property type="entry name" value="SENTRIN-SPECIFIC PROTEASE"/>
    <property type="match status" value="1"/>
</dbReference>
<dbReference type="InterPro" id="IPR051947">
    <property type="entry name" value="Sentrin-specific_protease"/>
</dbReference>
<proteinExistence type="inferred from homology"/>
<keyword evidence="3" id="KW-0645">Protease</keyword>
<dbReference type="GO" id="GO:0070139">
    <property type="term" value="F:SUMO-specific endopeptidase activity"/>
    <property type="evidence" value="ECO:0007669"/>
    <property type="project" value="TreeGrafter"/>
</dbReference>
<dbReference type="PROSITE" id="PS50600">
    <property type="entry name" value="ULP_PROTEASE"/>
    <property type="match status" value="1"/>
</dbReference>
<evidence type="ECO:0000256" key="3">
    <source>
        <dbReference type="ARBA" id="ARBA00022670"/>
    </source>
</evidence>
<evidence type="ECO:0000313" key="8">
    <source>
        <dbReference type="EMBL" id="CAD7443375.1"/>
    </source>
</evidence>
<feature type="region of interest" description="Disordered" evidence="6">
    <location>
        <begin position="454"/>
        <end position="474"/>
    </location>
</feature>
<evidence type="ECO:0000256" key="6">
    <source>
        <dbReference type="SAM" id="MobiDB-lite"/>
    </source>
</evidence>
<dbReference type="GO" id="GO:0005737">
    <property type="term" value="C:cytoplasm"/>
    <property type="evidence" value="ECO:0007669"/>
    <property type="project" value="TreeGrafter"/>
</dbReference>
<reference evidence="8" key="1">
    <citation type="submission" date="2020-11" db="EMBL/GenBank/DDBJ databases">
        <authorList>
            <person name="Tran Van P."/>
        </authorList>
    </citation>
    <scope>NUCLEOTIDE SEQUENCE</scope>
</reference>
<keyword evidence="4" id="KW-0833">Ubl conjugation pathway</keyword>
<keyword evidence="2" id="KW-0597">Phosphoprotein</keyword>
<dbReference type="PANTHER" id="PTHR46896:SF3">
    <property type="entry name" value="FI06413P-RELATED"/>
    <property type="match status" value="1"/>
</dbReference>
<evidence type="ECO:0000256" key="2">
    <source>
        <dbReference type="ARBA" id="ARBA00022553"/>
    </source>
</evidence>
<evidence type="ECO:0000256" key="1">
    <source>
        <dbReference type="ARBA" id="ARBA00005234"/>
    </source>
</evidence>
<comment type="similarity">
    <text evidence="1">Belongs to the peptidase C48 family.</text>
</comment>